<dbReference type="AlphaFoldDB" id="A0A174LMY5"/>
<dbReference type="SUPFAM" id="SSF53756">
    <property type="entry name" value="UDP-Glycosyltransferase/glycogen phosphorylase"/>
    <property type="match status" value="1"/>
</dbReference>
<name>A0A174LMY5_BACUN</name>
<dbReference type="CDD" id="cd03801">
    <property type="entry name" value="GT4_PimA-like"/>
    <property type="match status" value="1"/>
</dbReference>
<organism evidence="2 3">
    <name type="scientific">Bacteroides uniformis</name>
    <dbReference type="NCBI Taxonomy" id="820"/>
    <lineage>
        <taxon>Bacteria</taxon>
        <taxon>Pseudomonadati</taxon>
        <taxon>Bacteroidota</taxon>
        <taxon>Bacteroidia</taxon>
        <taxon>Bacteroidales</taxon>
        <taxon>Bacteroidaceae</taxon>
        <taxon>Bacteroides</taxon>
    </lineage>
</organism>
<dbReference type="GO" id="GO:0016757">
    <property type="term" value="F:glycosyltransferase activity"/>
    <property type="evidence" value="ECO:0007669"/>
    <property type="project" value="InterPro"/>
</dbReference>
<keyword evidence="2" id="KW-0808">Transferase</keyword>
<dbReference type="EMBL" id="CZBF01000001">
    <property type="protein sequence ID" value="CUP22829.1"/>
    <property type="molecule type" value="Genomic_DNA"/>
</dbReference>
<dbReference type="Gene3D" id="3.40.50.2000">
    <property type="entry name" value="Glycogen Phosphorylase B"/>
    <property type="match status" value="2"/>
</dbReference>
<dbReference type="Proteomes" id="UP000095788">
    <property type="component" value="Unassembled WGS sequence"/>
</dbReference>
<sequence>MKILTVVCGLGIGGTEHTTENFSIGLMRCGYDVKVYASSEGGERAENLCQLGIEVMYSYSELHELKNSGWTPDVIHLHSLRVSMEAFMLIHNLFPGARIYEQNVFCTPTKFTSYLSSSLQLSQWCLWYYSQFPSTKRVSKTILPNAINVSNFYPCSLVEREDTRRSYGIAPDDFVLLRVGQPYNGKWNHKIIDVFIDFHKKYPRALLWLVGASPSVVHKISRLPNKSVKSRILLTDKLIGDEKLRLCYGASSDVFLRMARIGETFGIVLAEAILCGLPVVTHQTPYSENSQAEVVGHLRGGLVANRYGGIIAALERLYLESEFSKKLAITGAAVIKERYSIQSSINLFQSIMRGEVHSWNYVTKDLKIYLRDAIDAPIPGILFLLCMKKVLLYVVPDKYCRFFFRFWCRLFDKAVQM</sequence>
<evidence type="ECO:0000313" key="2">
    <source>
        <dbReference type="EMBL" id="CUP22829.1"/>
    </source>
</evidence>
<proteinExistence type="predicted"/>
<accession>A0A174LMY5</accession>
<reference evidence="2 3" key="1">
    <citation type="submission" date="2015-09" db="EMBL/GenBank/DDBJ databases">
        <authorList>
            <consortium name="Pathogen Informatics"/>
        </authorList>
    </citation>
    <scope>NUCLEOTIDE SEQUENCE [LARGE SCALE GENOMIC DNA]</scope>
    <source>
        <strain evidence="2 3">2789STDY5834942</strain>
    </source>
</reference>
<evidence type="ECO:0000313" key="3">
    <source>
        <dbReference type="Proteomes" id="UP000095788"/>
    </source>
</evidence>
<feature type="domain" description="Glycosyl transferase family 1" evidence="1">
    <location>
        <begin position="160"/>
        <end position="327"/>
    </location>
</feature>
<dbReference type="InterPro" id="IPR001296">
    <property type="entry name" value="Glyco_trans_1"/>
</dbReference>
<protein>
    <submittedName>
        <fullName evidence="2">LPS biosynthesis related glycosyltransferase</fullName>
    </submittedName>
</protein>
<gene>
    <name evidence="2" type="ORF">ERS852554_00034</name>
</gene>
<dbReference type="RefSeq" id="WP_057280987.1">
    <property type="nucleotide sequence ID" value="NZ_CZBF01000001.1"/>
</dbReference>
<evidence type="ECO:0000259" key="1">
    <source>
        <dbReference type="Pfam" id="PF00534"/>
    </source>
</evidence>
<dbReference type="Pfam" id="PF00534">
    <property type="entry name" value="Glycos_transf_1"/>
    <property type="match status" value="1"/>
</dbReference>
<dbReference type="PANTHER" id="PTHR12526">
    <property type="entry name" value="GLYCOSYLTRANSFERASE"/>
    <property type="match status" value="1"/>
</dbReference>